<feature type="domain" description="Metallo-beta-lactamase" evidence="2">
    <location>
        <begin position="18"/>
        <end position="211"/>
    </location>
</feature>
<accession>A0A0R2NG61</accession>
<organism evidence="3 4">
    <name type="scientific">Pediococcus argentinicus</name>
    <dbReference type="NCBI Taxonomy" id="480391"/>
    <lineage>
        <taxon>Bacteria</taxon>
        <taxon>Bacillati</taxon>
        <taxon>Bacillota</taxon>
        <taxon>Bacilli</taxon>
        <taxon>Lactobacillales</taxon>
        <taxon>Lactobacillaceae</taxon>
        <taxon>Pediococcus</taxon>
    </lineage>
</organism>
<dbReference type="CDD" id="cd07716">
    <property type="entry name" value="RNaseZ_short-form-like_MBL-fold"/>
    <property type="match status" value="1"/>
</dbReference>
<dbReference type="SUPFAM" id="SSF56281">
    <property type="entry name" value="Metallo-hydrolase/oxidoreductase"/>
    <property type="match status" value="1"/>
</dbReference>
<dbReference type="AlphaFoldDB" id="A0A0R2NG61"/>
<dbReference type="PANTHER" id="PTHR46018">
    <property type="entry name" value="ZINC PHOSPHODIESTERASE ELAC PROTEIN 1"/>
    <property type="match status" value="1"/>
</dbReference>
<dbReference type="InterPro" id="IPR036866">
    <property type="entry name" value="RibonucZ/Hydroxyglut_hydro"/>
</dbReference>
<dbReference type="RefSeq" id="WP_057799800.1">
    <property type="nucleotide sequence ID" value="NZ_BJZZ01000019.1"/>
</dbReference>
<dbReference type="OrthoDB" id="9794898at2"/>
<dbReference type="PANTHER" id="PTHR46018:SF4">
    <property type="entry name" value="METALLO-HYDROLASE YHFI-RELATED"/>
    <property type="match status" value="1"/>
</dbReference>
<dbReference type="Proteomes" id="UP000051249">
    <property type="component" value="Unassembled WGS sequence"/>
</dbReference>
<sequence>MKLTILGYYGGFPTDGVGTTGYLLQSEGFNLLLDAGSGTLLELEKHLDPLQLDAVLLTHYHHDHTADVGVLQYLWQLKQGSKKQDILPIYGHFQDPLNFGALSWPDSTIGKAYSTDTELNLGPFKVTFCKTVHPVPAFAVRIQEKSTGKIFSFTSDTTYFDGLVNFVKNSDLLITDTNFLSDKEGTRWHLTTKETAQLFDDSKSRKLIISHLPTQINLENLLDETKKFSRRESLIQLPELGKEYLV</sequence>
<protein>
    <recommendedName>
        <fullName evidence="2">Metallo-beta-lactamase domain-containing protein</fullName>
    </recommendedName>
</protein>
<reference evidence="3 4" key="1">
    <citation type="journal article" date="2015" name="Genome Announc.">
        <title>Expanding the biotechnology potential of lactobacilli through comparative genomics of 213 strains and associated genera.</title>
        <authorList>
            <person name="Sun Z."/>
            <person name="Harris H.M."/>
            <person name="McCann A."/>
            <person name="Guo C."/>
            <person name="Argimon S."/>
            <person name="Zhang W."/>
            <person name="Yang X."/>
            <person name="Jeffery I.B."/>
            <person name="Cooney J.C."/>
            <person name="Kagawa T.F."/>
            <person name="Liu W."/>
            <person name="Song Y."/>
            <person name="Salvetti E."/>
            <person name="Wrobel A."/>
            <person name="Rasinkangas P."/>
            <person name="Parkhill J."/>
            <person name="Rea M.C."/>
            <person name="O'Sullivan O."/>
            <person name="Ritari J."/>
            <person name="Douillard F.P."/>
            <person name="Paul Ross R."/>
            <person name="Yang R."/>
            <person name="Briner A.E."/>
            <person name="Felis G.E."/>
            <person name="de Vos W.M."/>
            <person name="Barrangou R."/>
            <person name="Klaenhammer T.R."/>
            <person name="Caufield P.W."/>
            <person name="Cui Y."/>
            <person name="Zhang H."/>
            <person name="O'Toole P.W."/>
        </authorList>
    </citation>
    <scope>NUCLEOTIDE SEQUENCE [LARGE SCALE GENOMIC DNA]</scope>
    <source>
        <strain evidence="3 4">DSM 23026</strain>
    </source>
</reference>
<comment type="caution">
    <text evidence="3">The sequence shown here is derived from an EMBL/GenBank/DDBJ whole genome shotgun (WGS) entry which is preliminary data.</text>
</comment>
<dbReference type="PATRIC" id="fig|480391.4.peg.743"/>
<evidence type="ECO:0000313" key="3">
    <source>
        <dbReference type="EMBL" id="KRO24817.1"/>
    </source>
</evidence>
<dbReference type="EMBL" id="JQCQ01000021">
    <property type="protein sequence ID" value="KRO24817.1"/>
    <property type="molecule type" value="Genomic_DNA"/>
</dbReference>
<dbReference type="InterPro" id="IPR001279">
    <property type="entry name" value="Metallo-B-lactamas"/>
</dbReference>
<keyword evidence="4" id="KW-1185">Reference proteome</keyword>
<dbReference type="Pfam" id="PF12706">
    <property type="entry name" value="Lactamase_B_2"/>
    <property type="match status" value="1"/>
</dbReference>
<evidence type="ECO:0000259" key="2">
    <source>
        <dbReference type="SMART" id="SM00849"/>
    </source>
</evidence>
<gene>
    <name evidence="3" type="ORF">IV88_GL000732</name>
</gene>
<dbReference type="GO" id="GO:0042781">
    <property type="term" value="F:3'-tRNA processing endoribonuclease activity"/>
    <property type="evidence" value="ECO:0007669"/>
    <property type="project" value="TreeGrafter"/>
</dbReference>
<keyword evidence="1" id="KW-0862">Zinc</keyword>
<proteinExistence type="predicted"/>
<dbReference type="Gene3D" id="3.60.15.10">
    <property type="entry name" value="Ribonuclease Z/Hydroxyacylglutathione hydrolase-like"/>
    <property type="match status" value="1"/>
</dbReference>
<dbReference type="SMART" id="SM00849">
    <property type="entry name" value="Lactamase_B"/>
    <property type="match status" value="1"/>
</dbReference>
<evidence type="ECO:0000313" key="4">
    <source>
        <dbReference type="Proteomes" id="UP000051249"/>
    </source>
</evidence>
<name>A0A0R2NG61_9LACO</name>
<evidence type="ECO:0000256" key="1">
    <source>
        <dbReference type="ARBA" id="ARBA00022833"/>
    </source>
</evidence>